<dbReference type="AlphaFoldDB" id="I3E9E6"/>
<dbReference type="EMBL" id="CP007739">
    <property type="protein sequence ID" value="AIE60366.1"/>
    <property type="molecule type" value="Genomic_DNA"/>
</dbReference>
<gene>
    <name evidence="1" type="ORF">BMMGA3_09840</name>
</gene>
<dbReference type="Proteomes" id="UP000027602">
    <property type="component" value="Chromosome"/>
</dbReference>
<sequence length="101" mass="11962">MDIDLELQEKEIFREVIWEGNFEQIAIWTDGEWSVKDSIHYEHRSKEEQPIYVIQQSNIFDGDFSEERIDFLITQIENLLNSKKSLMITSKSIVPDDILTV</sequence>
<dbReference type="STRING" id="796606.BMMGA3_09840"/>
<dbReference type="RefSeq" id="WP_004434832.1">
    <property type="nucleotide sequence ID" value="NZ_ADWW01000002.1"/>
</dbReference>
<name>I3E9E6_BACMM</name>
<accession>I3E9E6</accession>
<dbReference type="eggNOG" id="ENOG5030EQA">
    <property type="taxonomic scope" value="Bacteria"/>
</dbReference>
<organism evidence="1 2">
    <name type="scientific">Bacillus methanolicus (strain MGA3 / ATCC 53907)</name>
    <dbReference type="NCBI Taxonomy" id="796606"/>
    <lineage>
        <taxon>Bacteria</taxon>
        <taxon>Bacillati</taxon>
        <taxon>Bacillota</taxon>
        <taxon>Bacilli</taxon>
        <taxon>Bacillales</taxon>
        <taxon>Bacillaceae</taxon>
        <taxon>Bacillus</taxon>
    </lineage>
</organism>
<keyword evidence="2" id="KW-1185">Reference proteome</keyword>
<protein>
    <submittedName>
        <fullName evidence="1">Uncharacterized protein</fullName>
    </submittedName>
</protein>
<proteinExistence type="predicted"/>
<evidence type="ECO:0000313" key="2">
    <source>
        <dbReference type="Proteomes" id="UP000027602"/>
    </source>
</evidence>
<evidence type="ECO:0000313" key="1">
    <source>
        <dbReference type="EMBL" id="AIE60366.1"/>
    </source>
</evidence>
<dbReference type="HOGENOM" id="CLU_2448473_0_0_9"/>
<dbReference type="OrthoDB" id="2875585at2"/>
<dbReference type="KEGG" id="bmet:BMMGA3_09840"/>
<reference evidence="1 2" key="1">
    <citation type="journal article" date="2015" name="BMC Genomics">
        <title>Transcriptome analysis of thermophilic methylotrophic Bacillus methanolicus MGA3 using RNA-sequencing provides detailed insights into its previously uncharted transcriptional landscape.</title>
        <authorList>
            <person name="Irla M."/>
            <person name="Neshat A."/>
            <person name="Brautaset T."/>
            <person name="Ruckert C."/>
            <person name="Kalinowski J."/>
            <person name="Wendisch V.F."/>
        </authorList>
    </citation>
    <scope>NUCLEOTIDE SEQUENCE [LARGE SCALE GENOMIC DNA]</scope>
    <source>
        <strain evidence="2">MGA3 / ATCC 53907</strain>
    </source>
</reference>